<dbReference type="InterPro" id="IPR010987">
    <property type="entry name" value="Glutathione-S-Trfase_C-like"/>
</dbReference>
<dbReference type="Gene3D" id="3.40.30.10">
    <property type="entry name" value="Glutaredoxin"/>
    <property type="match status" value="1"/>
</dbReference>
<dbReference type="RefSeq" id="WP_197312463.1">
    <property type="nucleotide sequence ID" value="NZ_JADZLT010000054.1"/>
</dbReference>
<dbReference type="InterPro" id="IPR036282">
    <property type="entry name" value="Glutathione-S-Trfase_C_sf"/>
</dbReference>
<proteinExistence type="inferred from homology"/>
<dbReference type="Pfam" id="PF00043">
    <property type="entry name" value="GST_C"/>
    <property type="match status" value="1"/>
</dbReference>
<organism evidence="4 5">
    <name type="scientific">Methylobrevis albus</name>
    <dbReference type="NCBI Taxonomy" id="2793297"/>
    <lineage>
        <taxon>Bacteria</taxon>
        <taxon>Pseudomonadati</taxon>
        <taxon>Pseudomonadota</taxon>
        <taxon>Alphaproteobacteria</taxon>
        <taxon>Hyphomicrobiales</taxon>
        <taxon>Pleomorphomonadaceae</taxon>
        <taxon>Methylobrevis</taxon>
    </lineage>
</organism>
<dbReference type="AlphaFoldDB" id="A0A931I3V6"/>
<dbReference type="CDD" id="cd03046">
    <property type="entry name" value="GST_N_GTT1_like"/>
    <property type="match status" value="1"/>
</dbReference>
<dbReference type="CDD" id="cd03207">
    <property type="entry name" value="GST_C_8"/>
    <property type="match status" value="1"/>
</dbReference>
<protein>
    <submittedName>
        <fullName evidence="4">Glutathione S-transferase family protein</fullName>
    </submittedName>
</protein>
<reference evidence="4" key="1">
    <citation type="submission" date="2020-12" db="EMBL/GenBank/DDBJ databases">
        <title>Methylobrevis albus sp. nov., isolated from fresh water lack sediment.</title>
        <authorList>
            <person name="Zou Q."/>
        </authorList>
    </citation>
    <scope>NUCLEOTIDE SEQUENCE</scope>
    <source>
        <strain evidence="4">L22</strain>
    </source>
</reference>
<name>A0A931I3V6_9HYPH</name>
<feature type="domain" description="GST C-terminal" evidence="3">
    <location>
        <begin position="85"/>
        <end position="198"/>
    </location>
</feature>
<accession>A0A931I3V6</accession>
<dbReference type="InterPro" id="IPR036249">
    <property type="entry name" value="Thioredoxin-like_sf"/>
</dbReference>
<dbReference type="InterPro" id="IPR004046">
    <property type="entry name" value="GST_C"/>
</dbReference>
<dbReference type="Proteomes" id="UP000631694">
    <property type="component" value="Unassembled WGS sequence"/>
</dbReference>
<dbReference type="InterPro" id="IPR040079">
    <property type="entry name" value="Glutathione_S-Trfase"/>
</dbReference>
<evidence type="ECO:0000259" key="3">
    <source>
        <dbReference type="PROSITE" id="PS50405"/>
    </source>
</evidence>
<dbReference type="SFLD" id="SFLDG01150">
    <property type="entry name" value="Main.1:_Beta-like"/>
    <property type="match status" value="1"/>
</dbReference>
<feature type="domain" description="GST N-terminal" evidence="2">
    <location>
        <begin position="1"/>
        <end position="79"/>
    </location>
</feature>
<evidence type="ECO:0000313" key="4">
    <source>
        <dbReference type="EMBL" id="MBH0239382.1"/>
    </source>
</evidence>
<keyword evidence="5" id="KW-1185">Reference proteome</keyword>
<evidence type="ECO:0000256" key="1">
    <source>
        <dbReference type="RuleBase" id="RU003494"/>
    </source>
</evidence>
<sequence>MKLYWCPQSRATTAVWLMEEAGVAYERVLIDIRTGAQAVDAYRAINPMMKVPALVDGEAVVAETGAICAYVADRVPEAGLAPAIGDPARGRYLQYLVFASSCIEPAIAQIFTKMEIPSGSAGWGSAERVFNVLEGELQKGDWILGDRFSAADIVIGAGLRFAARQFKLVPERPAFTAYLDRCEARPALQRALAISEAN</sequence>
<dbReference type="PROSITE" id="PS50405">
    <property type="entry name" value="GST_CTER"/>
    <property type="match status" value="1"/>
</dbReference>
<dbReference type="PANTHER" id="PTHR44051">
    <property type="entry name" value="GLUTATHIONE S-TRANSFERASE-RELATED"/>
    <property type="match status" value="1"/>
</dbReference>
<evidence type="ECO:0000313" key="5">
    <source>
        <dbReference type="Proteomes" id="UP000631694"/>
    </source>
</evidence>
<dbReference type="SUPFAM" id="SSF47616">
    <property type="entry name" value="GST C-terminal domain-like"/>
    <property type="match status" value="1"/>
</dbReference>
<dbReference type="Gene3D" id="1.20.1050.10">
    <property type="match status" value="1"/>
</dbReference>
<dbReference type="SFLD" id="SFLDS00019">
    <property type="entry name" value="Glutathione_Transferase_(cytos"/>
    <property type="match status" value="1"/>
</dbReference>
<gene>
    <name evidence="4" type="ORF">I5731_16275</name>
</gene>
<comment type="caution">
    <text evidence="4">The sequence shown here is derived from an EMBL/GenBank/DDBJ whole genome shotgun (WGS) entry which is preliminary data.</text>
</comment>
<dbReference type="PROSITE" id="PS50404">
    <property type="entry name" value="GST_NTER"/>
    <property type="match status" value="1"/>
</dbReference>
<comment type="similarity">
    <text evidence="1">Belongs to the GST superfamily.</text>
</comment>
<dbReference type="SUPFAM" id="SSF52833">
    <property type="entry name" value="Thioredoxin-like"/>
    <property type="match status" value="1"/>
</dbReference>
<dbReference type="Pfam" id="PF02798">
    <property type="entry name" value="GST_N"/>
    <property type="match status" value="1"/>
</dbReference>
<dbReference type="EMBL" id="JADZLT010000054">
    <property type="protein sequence ID" value="MBH0239382.1"/>
    <property type="molecule type" value="Genomic_DNA"/>
</dbReference>
<dbReference type="PANTHER" id="PTHR44051:SF8">
    <property type="entry name" value="GLUTATHIONE S-TRANSFERASE GSTA"/>
    <property type="match status" value="1"/>
</dbReference>
<dbReference type="InterPro" id="IPR004045">
    <property type="entry name" value="Glutathione_S-Trfase_N"/>
</dbReference>
<evidence type="ECO:0000259" key="2">
    <source>
        <dbReference type="PROSITE" id="PS50404"/>
    </source>
</evidence>
<dbReference type="SFLD" id="SFLDG00358">
    <property type="entry name" value="Main_(cytGST)"/>
    <property type="match status" value="1"/>
</dbReference>